<evidence type="ECO:0000256" key="3">
    <source>
        <dbReference type="SAM" id="Phobius"/>
    </source>
</evidence>
<dbReference type="Pfam" id="PF00400">
    <property type="entry name" value="WD40"/>
    <property type="match status" value="2"/>
</dbReference>
<dbReference type="PROSITE" id="PS50082">
    <property type="entry name" value="WD_REPEATS_2"/>
    <property type="match status" value="2"/>
</dbReference>
<evidence type="ECO:0000259" key="4">
    <source>
        <dbReference type="Pfam" id="PF20703"/>
    </source>
</evidence>
<dbReference type="InterPro" id="IPR001680">
    <property type="entry name" value="WD40_rpt"/>
</dbReference>
<keyword evidence="3" id="KW-0472">Membrane</keyword>
<feature type="domain" description="Novel STAND NTPase 1" evidence="4">
    <location>
        <begin position="252"/>
        <end position="651"/>
    </location>
</feature>
<evidence type="ECO:0000256" key="2">
    <source>
        <dbReference type="SAM" id="MobiDB-lite"/>
    </source>
</evidence>
<dbReference type="PANTHER" id="PTHR19879">
    <property type="entry name" value="TRANSCRIPTION INITIATION FACTOR TFIID"/>
    <property type="match status" value="1"/>
</dbReference>
<dbReference type="PROSITE" id="PS50294">
    <property type="entry name" value="WD_REPEATS_REGION"/>
    <property type="match status" value="1"/>
</dbReference>
<dbReference type="Gene3D" id="3.40.50.1460">
    <property type="match status" value="1"/>
</dbReference>
<feature type="transmembrane region" description="Helical" evidence="3">
    <location>
        <begin position="405"/>
        <end position="425"/>
    </location>
</feature>
<accession>A0ABT9MU51</accession>
<dbReference type="Pfam" id="PF20703">
    <property type="entry name" value="nSTAND1"/>
    <property type="match status" value="1"/>
</dbReference>
<dbReference type="PANTHER" id="PTHR19879:SF9">
    <property type="entry name" value="TRANSCRIPTION INITIATION FACTOR TFIID SUBUNIT 5"/>
    <property type="match status" value="1"/>
</dbReference>
<name>A0ABT9MU51_9ACTN</name>
<protein>
    <submittedName>
        <fullName evidence="5">WD40 repeat protein</fullName>
    </submittedName>
</protein>
<dbReference type="SMART" id="SM00320">
    <property type="entry name" value="WD40"/>
    <property type="match status" value="4"/>
</dbReference>
<sequence length="1481" mass="154513">MLVIGTATHTGPTLTSVPAAARSAEAVAAALIEAGRVPPERVTLLIDPATGPVLAAAIAEAVTSATTALVVYFVGHGLLGPRDELYLAAAGTDRLRPGTAATDALPFSAVQDAVRHFRGPAVIVLDCCYSGRAKLPGGVRLAAAGFSPPVADGAYLVASAERLALAPEKAELTAFSGAFVDLLRRGDPLSPRRLTLDRIFARLAERLRADGAPSPRREVRDDAGTLTIALNAAHPAPAVDDDEPTRDDRPSPYPGLRSFGPGDAALFRGRERAVALLLERCGLALTAGAPLVVVAASGTGKTSLLLAGLLPALHRGAGRGPLIGAAGWPHLVLTPGEHPVDLLVTRLRTAANEPEDSAEGVRAEPEAAVRLAAQARAGLGAERMVLVVDQLEQLFTLCHDPAERAAFLTAVTAIAAAGDLVVAALRADFFAAAVEQPTLAAALADHQVLLPAMTTAELREAIEGPAADTGLRLDDGLAETMLTEMGMLEAGTGGTARLPLLSHALWATWLGRRGDRLTLAGYRARGGITVAIKNSADEAYDGLAAAEREALRRMLPRLVVIADDGPDTTRPATREDLLAGLPDRAAAERALEVFTAARLVTTDRDTVRLSHEALLTAWPRLRGWLDGDRDWLRVRQRLGADARAWRDSGRDVALLYRGSRLAAVPDTGDGRGLAGLEAEFVALSHRQQRRGARIRTTLIAVLSALLVLAVVAASAAVVFQQRAVERQRSAVARLLAEESGRLAERTPGLAAQLAMVAYRLDPEIGAGAVLARQTNPGQLHADGPVYDLAASTDGRVMAYTAGARLVLWDPFARVRLAELTGLFAVPVAVSGDGRLLAAGIGNEIPPGTVRLDDVPRPQVRLWDLTDPRHPRPGVTLPAGPTVSAVALSGDGKLLVAAGTDGLVRRWDLGDPAKPRELPSLGPAAGPVVSVAISPDGRLIAAASADGPVRLWDSRDRGGATGPAVIPAPPSTDGIVMVVRHRVAFDTTGAHLVTVAGQEGAQFPRIWRLTDPARPKAITDGFERAGPPPCGTIMSLTPSQNLNFVLAGCDAARLATWRHDPAQTGDARLLLVGRDDDDIAPQDALGAAIILPRAATAGRPVVAAPGERGVVHWDLTDAWQPGAATTLPGAGVLVGTARFSPTTRLLADATISGTRLWRLDDLTRPVLAGEIGPLGRGPAPEDYLHTAFRPDGSLIAVPRARSSPPRIDLIPTADPGGAPAGTLSLSSGVAGAQFSPDGRLLAVIDRALGDRPQNAPQPAEPRLRIFDVSTASTPREVPALPVNAAGLAFSPNGRLLAVFGDARVELWDITTPDRPLVVSRQALQPGAAPSSAGVFTPDGRTLVLGDRSPFVQLIPVDERGGLGPPTTVLTRSGQGNVGLAVSPDGRLLAAPGAATDPEVDLWSIADPGSPRRISTLDVGISPMHIGFSHDSRLLAVRTEQGTDIWSLDPEQVAGNLCAGMGEPVSAEQWAQHVPDLPYDPPC</sequence>
<comment type="caution">
    <text evidence="5">The sequence shown here is derived from an EMBL/GenBank/DDBJ whole genome shotgun (WGS) entry which is preliminary data.</text>
</comment>
<evidence type="ECO:0000313" key="5">
    <source>
        <dbReference type="EMBL" id="MDP9794914.1"/>
    </source>
</evidence>
<evidence type="ECO:0000313" key="6">
    <source>
        <dbReference type="Proteomes" id="UP001240984"/>
    </source>
</evidence>
<feature type="transmembrane region" description="Helical" evidence="3">
    <location>
        <begin position="696"/>
        <end position="719"/>
    </location>
</feature>
<proteinExistence type="predicted"/>
<dbReference type="InterPro" id="IPR036322">
    <property type="entry name" value="WD40_repeat_dom_sf"/>
</dbReference>
<dbReference type="NCBIfam" id="NF047832">
    <property type="entry name" value="caspase_w_EACC1"/>
    <property type="match status" value="1"/>
</dbReference>
<evidence type="ECO:0000256" key="1">
    <source>
        <dbReference type="PROSITE-ProRule" id="PRU00221"/>
    </source>
</evidence>
<dbReference type="Gene3D" id="2.130.10.10">
    <property type="entry name" value="YVTN repeat-like/Quinoprotein amine dehydrogenase"/>
    <property type="match status" value="3"/>
</dbReference>
<feature type="region of interest" description="Disordered" evidence="2">
    <location>
        <begin position="233"/>
        <end position="257"/>
    </location>
</feature>
<dbReference type="InterPro" id="IPR015943">
    <property type="entry name" value="WD40/YVTN_repeat-like_dom_sf"/>
</dbReference>
<dbReference type="SUPFAM" id="SSF50978">
    <property type="entry name" value="WD40 repeat-like"/>
    <property type="match status" value="1"/>
</dbReference>
<keyword evidence="3" id="KW-1133">Transmembrane helix</keyword>
<dbReference type="EMBL" id="JAUSRA010000001">
    <property type="protein sequence ID" value="MDP9794914.1"/>
    <property type="molecule type" value="Genomic_DNA"/>
</dbReference>
<feature type="repeat" description="WD" evidence="1">
    <location>
        <begin position="920"/>
        <end position="952"/>
    </location>
</feature>
<dbReference type="Proteomes" id="UP001240984">
    <property type="component" value="Unassembled WGS sequence"/>
</dbReference>
<keyword evidence="6" id="KW-1185">Reference proteome</keyword>
<keyword evidence="3" id="KW-0812">Transmembrane</keyword>
<dbReference type="InterPro" id="IPR049052">
    <property type="entry name" value="nSTAND1"/>
</dbReference>
<dbReference type="SUPFAM" id="SSF82171">
    <property type="entry name" value="DPP6 N-terminal domain-like"/>
    <property type="match status" value="1"/>
</dbReference>
<reference evidence="5 6" key="1">
    <citation type="submission" date="2023-07" db="EMBL/GenBank/DDBJ databases">
        <title>Sequencing the genomes of 1000 actinobacteria strains.</title>
        <authorList>
            <person name="Klenk H.-P."/>
        </authorList>
    </citation>
    <scope>NUCLEOTIDE SEQUENCE [LARGE SCALE GENOMIC DNA]</scope>
    <source>
        <strain evidence="5 6">DSM 44710</strain>
    </source>
</reference>
<dbReference type="RefSeq" id="WP_306830291.1">
    <property type="nucleotide sequence ID" value="NZ_JAUSRA010000001.1"/>
</dbReference>
<keyword evidence="1" id="KW-0853">WD repeat</keyword>
<organism evidence="5 6">
    <name type="scientific">Catenuloplanes nepalensis</name>
    <dbReference type="NCBI Taxonomy" id="587533"/>
    <lineage>
        <taxon>Bacteria</taxon>
        <taxon>Bacillati</taxon>
        <taxon>Actinomycetota</taxon>
        <taxon>Actinomycetes</taxon>
        <taxon>Micromonosporales</taxon>
        <taxon>Micromonosporaceae</taxon>
        <taxon>Catenuloplanes</taxon>
    </lineage>
</organism>
<gene>
    <name evidence="5" type="ORF">J2S43_003426</name>
</gene>
<feature type="repeat" description="WD" evidence="1">
    <location>
        <begin position="882"/>
        <end position="908"/>
    </location>
</feature>